<proteinExistence type="inferred from homology"/>
<evidence type="ECO:0000313" key="9">
    <source>
        <dbReference type="EMBL" id="ACD94694.1"/>
    </source>
</evidence>
<dbReference type="EMBL" id="CP001089">
    <property type="protein sequence ID" value="ACD94694.1"/>
    <property type="molecule type" value="Genomic_DNA"/>
</dbReference>
<evidence type="ECO:0000256" key="7">
    <source>
        <dbReference type="SAM" id="Phobius"/>
    </source>
</evidence>
<dbReference type="HOGENOM" id="CLU_713215_0_0_7"/>
<gene>
    <name evidence="9" type="ordered locus">Glov_0971</name>
</gene>
<keyword evidence="5 7" id="KW-1133">Transmembrane helix</keyword>
<keyword evidence="3" id="KW-1003">Cell membrane</keyword>
<organism evidence="9 10">
    <name type="scientific">Trichlorobacter lovleyi (strain ATCC BAA-1151 / DSM 17278 / SZ)</name>
    <name type="common">Geobacter lovleyi</name>
    <dbReference type="NCBI Taxonomy" id="398767"/>
    <lineage>
        <taxon>Bacteria</taxon>
        <taxon>Pseudomonadati</taxon>
        <taxon>Thermodesulfobacteriota</taxon>
        <taxon>Desulfuromonadia</taxon>
        <taxon>Geobacterales</taxon>
        <taxon>Geobacteraceae</taxon>
        <taxon>Trichlorobacter</taxon>
    </lineage>
</organism>
<dbReference type="AlphaFoldDB" id="B3E5M3"/>
<keyword evidence="10" id="KW-1185">Reference proteome</keyword>
<evidence type="ECO:0000313" key="10">
    <source>
        <dbReference type="Proteomes" id="UP000002420"/>
    </source>
</evidence>
<feature type="transmembrane region" description="Helical" evidence="7">
    <location>
        <begin position="355"/>
        <end position="378"/>
    </location>
</feature>
<comment type="subcellular location">
    <subcellularLocation>
        <location evidence="1">Cell membrane</location>
        <topology evidence="1">Multi-pass membrane protein</topology>
    </subcellularLocation>
</comment>
<evidence type="ECO:0000256" key="3">
    <source>
        <dbReference type="ARBA" id="ARBA00022475"/>
    </source>
</evidence>
<dbReference type="PANTHER" id="PTHR30012:SF0">
    <property type="entry name" value="TYPE II SECRETION SYSTEM PROTEIN F-RELATED"/>
    <property type="match status" value="1"/>
</dbReference>
<dbReference type="eggNOG" id="COG1459">
    <property type="taxonomic scope" value="Bacteria"/>
</dbReference>
<evidence type="ECO:0000256" key="2">
    <source>
        <dbReference type="ARBA" id="ARBA00005745"/>
    </source>
</evidence>
<evidence type="ECO:0000256" key="1">
    <source>
        <dbReference type="ARBA" id="ARBA00004651"/>
    </source>
</evidence>
<feature type="transmembrane region" description="Helical" evidence="7">
    <location>
        <begin position="200"/>
        <end position="229"/>
    </location>
</feature>
<keyword evidence="4 7" id="KW-0812">Transmembrane</keyword>
<evidence type="ECO:0000259" key="8">
    <source>
        <dbReference type="Pfam" id="PF00482"/>
    </source>
</evidence>
<dbReference type="InterPro" id="IPR042094">
    <property type="entry name" value="T2SS_GspF_sf"/>
</dbReference>
<accession>B3E5M3</accession>
<dbReference type="KEGG" id="glo:Glov_0971"/>
<feature type="domain" description="Type II secretion system protein GspF" evidence="8">
    <location>
        <begin position="61"/>
        <end position="180"/>
    </location>
</feature>
<comment type="similarity">
    <text evidence="2">Belongs to the GSP F family.</text>
</comment>
<name>B3E5M3_TRIL1</name>
<dbReference type="InterPro" id="IPR003004">
    <property type="entry name" value="GspF/PilC"/>
</dbReference>
<dbReference type="OrthoDB" id="9805682at2"/>
<sequence>MHQVTYFDKGVRKEAEFIGSAAEIRERLISEGKVVLSIKKPLTLFQPKAKRKELAAVLVAIGDLLQAGVPLSKTLETTIQSLPRASSLITILNAIKTAVQQGRELSSAMTAYHSVFGSTTISMIQAGEKSGRLAESLLGAAQYITNIEASQSEMKKTLSYPLVIFIVSVIALVVNTQVVIPKILASQLFKTALKGQTNFFIQALSALSHIVPAVFAALAIVTVVVAVLYKSRQQEMEKLLLSVPLIRELFFYQGFYVAFFSMAKLMETGIQLSPALEIVQDTSRTIAIRTEFDNAIKKVKEGESFSYGFTCLNPIEKTMLDVAQNSNRVTENLSLVADRFYRGYMEKVKALGPRVYAFALIFAGGIFLLMVMGIMIPYSKLLGGLHG</sequence>
<dbReference type="STRING" id="398767.Glov_0971"/>
<dbReference type="InterPro" id="IPR018076">
    <property type="entry name" value="T2SS_GspF_dom"/>
</dbReference>
<dbReference type="PANTHER" id="PTHR30012">
    <property type="entry name" value="GENERAL SECRETION PATHWAY PROTEIN"/>
    <property type="match status" value="1"/>
</dbReference>
<dbReference type="RefSeq" id="WP_012469044.1">
    <property type="nucleotide sequence ID" value="NC_010814.1"/>
</dbReference>
<feature type="transmembrane region" description="Helical" evidence="7">
    <location>
        <begin position="160"/>
        <end position="180"/>
    </location>
</feature>
<dbReference type="Gene3D" id="1.20.81.30">
    <property type="entry name" value="Type II secretion system (T2SS), domain F"/>
    <property type="match status" value="2"/>
</dbReference>
<evidence type="ECO:0000256" key="6">
    <source>
        <dbReference type="ARBA" id="ARBA00023136"/>
    </source>
</evidence>
<evidence type="ECO:0000256" key="4">
    <source>
        <dbReference type="ARBA" id="ARBA00022692"/>
    </source>
</evidence>
<evidence type="ECO:0000256" key="5">
    <source>
        <dbReference type="ARBA" id="ARBA00022989"/>
    </source>
</evidence>
<dbReference type="Proteomes" id="UP000002420">
    <property type="component" value="Chromosome"/>
</dbReference>
<reference evidence="9 10" key="1">
    <citation type="submission" date="2008-05" db="EMBL/GenBank/DDBJ databases">
        <title>Complete sequence of chromosome of Geobacter lovleyi SZ.</title>
        <authorList>
            <consortium name="US DOE Joint Genome Institute"/>
            <person name="Lucas S."/>
            <person name="Copeland A."/>
            <person name="Lapidus A."/>
            <person name="Glavina del Rio T."/>
            <person name="Dalin E."/>
            <person name="Tice H."/>
            <person name="Bruce D."/>
            <person name="Goodwin L."/>
            <person name="Pitluck S."/>
            <person name="Chertkov O."/>
            <person name="Meincke L."/>
            <person name="Brettin T."/>
            <person name="Detter J.C."/>
            <person name="Han C."/>
            <person name="Tapia R."/>
            <person name="Kuske C.R."/>
            <person name="Schmutz J."/>
            <person name="Larimer F."/>
            <person name="Land M."/>
            <person name="Hauser L."/>
            <person name="Kyrpides N."/>
            <person name="Mikhailova N."/>
            <person name="Sung Y."/>
            <person name="Fletcher K.E."/>
            <person name="Ritalahti K.M."/>
            <person name="Loeffler F.E."/>
            <person name="Richardson P."/>
        </authorList>
    </citation>
    <scope>NUCLEOTIDE SEQUENCE [LARGE SCALE GENOMIC DNA]</scope>
    <source>
        <strain evidence="10">ATCC BAA-1151 / DSM 17278 / SZ</strain>
    </source>
</reference>
<keyword evidence="6 7" id="KW-0472">Membrane</keyword>
<dbReference type="Pfam" id="PF00482">
    <property type="entry name" value="T2SSF"/>
    <property type="match status" value="2"/>
</dbReference>
<protein>
    <submittedName>
        <fullName evidence="9">Type II secretion system protein</fullName>
    </submittedName>
</protein>
<dbReference type="GO" id="GO:0005886">
    <property type="term" value="C:plasma membrane"/>
    <property type="evidence" value="ECO:0007669"/>
    <property type="project" value="UniProtKB-SubCell"/>
</dbReference>
<feature type="domain" description="Type II secretion system protein GspF" evidence="8">
    <location>
        <begin position="261"/>
        <end position="377"/>
    </location>
</feature>